<dbReference type="PANTHER" id="PTHR45527">
    <property type="entry name" value="NONRIBOSOMAL PEPTIDE SYNTHETASE"/>
    <property type="match status" value="1"/>
</dbReference>
<organism evidence="2 3">
    <name type="scientific">Streptomyces eurythermus</name>
    <dbReference type="NCBI Taxonomy" id="42237"/>
    <lineage>
        <taxon>Bacteria</taxon>
        <taxon>Bacillati</taxon>
        <taxon>Actinomycetota</taxon>
        <taxon>Actinomycetes</taxon>
        <taxon>Kitasatosporales</taxon>
        <taxon>Streptomycetaceae</taxon>
        <taxon>Streptomyces</taxon>
    </lineage>
</organism>
<protein>
    <submittedName>
        <fullName evidence="2">Condensation domain-containing protein</fullName>
    </submittedName>
</protein>
<dbReference type="PANTHER" id="PTHR45527:SF1">
    <property type="entry name" value="FATTY ACID SYNTHASE"/>
    <property type="match status" value="1"/>
</dbReference>
<dbReference type="Proteomes" id="UP001603418">
    <property type="component" value="Unassembled WGS sequence"/>
</dbReference>
<dbReference type="Gene3D" id="3.30.559.10">
    <property type="entry name" value="Chloramphenicol acetyltransferase-like domain"/>
    <property type="match status" value="1"/>
</dbReference>
<evidence type="ECO:0000313" key="2">
    <source>
        <dbReference type="EMBL" id="MFF9886405.1"/>
    </source>
</evidence>
<dbReference type="EMBL" id="JBICBM010000020">
    <property type="protein sequence ID" value="MFF9886405.1"/>
    <property type="molecule type" value="Genomic_DNA"/>
</dbReference>
<comment type="caution">
    <text evidence="2">The sequence shown here is derived from an EMBL/GenBank/DDBJ whole genome shotgun (WGS) entry which is preliminary data.</text>
</comment>
<dbReference type="Gene3D" id="3.30.559.30">
    <property type="entry name" value="Nonribosomal peptide synthetase, condensation domain"/>
    <property type="match status" value="1"/>
</dbReference>
<feature type="domain" description="Condensation" evidence="1">
    <location>
        <begin position="10"/>
        <end position="193"/>
    </location>
</feature>
<accession>A0ABW6Z5J1</accession>
<dbReference type="InterPro" id="IPR001242">
    <property type="entry name" value="Condensation_dom"/>
</dbReference>
<keyword evidence="3" id="KW-1185">Reference proteome</keyword>
<evidence type="ECO:0000259" key="1">
    <source>
        <dbReference type="Pfam" id="PF00668"/>
    </source>
</evidence>
<sequence>MPSHDRVWFPLAEPQRWLLDQLGPGADPSAYVSFLAHHVRGPLDLPRLRRALDALTARHEPLRTTFLADEDGTIRRQCVEAPDVTPWELTVADAPSATSGTPSPFADEGALLRDFAGRPFDLARGPLARVLVVRREAGEHLVVLAVHLLAADGWSLRILMDELGGYYADTERADAVLPPLDIQYADWAHWQAGRASHPECPLPRVLPRPAGGPGRRLQTAPVPILEAQSLARQERVPIFTVLLTAFALAARRTSSPRVVVDVPVSGRDHPQLAAITGFFTRLRRFDVPLPDGTTFRQALRRVHDAWSEAEKSGTGPGNPLRPAPADSVVPLFSYRSGDVQPRLLLEGCVVTEADWVHDAAKVDLGLIADRVGDAVRPLLEFRPSIVPERAAGRLAGRFATLLDGAVRDPDGPVDSGERGAP</sequence>
<name>A0ABW6Z5J1_9ACTN</name>
<dbReference type="SUPFAM" id="SSF52777">
    <property type="entry name" value="CoA-dependent acyltransferases"/>
    <property type="match status" value="2"/>
</dbReference>
<gene>
    <name evidence="2" type="ORF">ACF1HC_33135</name>
</gene>
<dbReference type="RefSeq" id="WP_030794450.1">
    <property type="nucleotide sequence ID" value="NZ_JBFACJ010000049.1"/>
</dbReference>
<proteinExistence type="predicted"/>
<evidence type="ECO:0000313" key="3">
    <source>
        <dbReference type="Proteomes" id="UP001603418"/>
    </source>
</evidence>
<reference evidence="2 3" key="1">
    <citation type="submission" date="2024-10" db="EMBL/GenBank/DDBJ databases">
        <title>The Natural Products Discovery Center: Release of the First 8490 Sequenced Strains for Exploring Actinobacteria Biosynthetic Diversity.</title>
        <authorList>
            <person name="Kalkreuter E."/>
            <person name="Kautsar S.A."/>
            <person name="Yang D."/>
            <person name="Bader C.D."/>
            <person name="Teijaro C.N."/>
            <person name="Fluegel L."/>
            <person name="Davis C.M."/>
            <person name="Simpson J.R."/>
            <person name="Lauterbach L."/>
            <person name="Steele A.D."/>
            <person name="Gui C."/>
            <person name="Meng S."/>
            <person name="Li G."/>
            <person name="Viehrig K."/>
            <person name="Ye F."/>
            <person name="Su P."/>
            <person name="Kiefer A.F."/>
            <person name="Nichols A."/>
            <person name="Cepeda A.J."/>
            <person name="Yan W."/>
            <person name="Fan B."/>
            <person name="Jiang Y."/>
            <person name="Adhikari A."/>
            <person name="Zheng C.-J."/>
            <person name="Schuster L."/>
            <person name="Cowan T.M."/>
            <person name="Smanski M.J."/>
            <person name="Chevrette M.G."/>
            <person name="De Carvalho L.P.S."/>
            <person name="Shen B."/>
        </authorList>
    </citation>
    <scope>NUCLEOTIDE SEQUENCE [LARGE SCALE GENOMIC DNA]</scope>
    <source>
        <strain evidence="2 3">NPDC013366</strain>
    </source>
</reference>
<dbReference type="Pfam" id="PF00668">
    <property type="entry name" value="Condensation"/>
    <property type="match status" value="1"/>
</dbReference>
<dbReference type="InterPro" id="IPR023213">
    <property type="entry name" value="CAT-like_dom_sf"/>
</dbReference>